<reference evidence="1 2" key="1">
    <citation type="submission" date="2015-09" db="EMBL/GenBank/DDBJ databases">
        <authorList>
            <consortium name="Pathogen Informatics"/>
        </authorList>
    </citation>
    <scope>NUCLEOTIDE SEQUENCE [LARGE SCALE GENOMIC DNA]</scope>
    <source>
        <strain evidence="1 2">2789STDY5834876</strain>
    </source>
</reference>
<gene>
    <name evidence="1" type="ORF">ERS852491_03810</name>
</gene>
<name>A0A174JCL7_9FIRM</name>
<dbReference type="STRING" id="39482.ERS852491_03810"/>
<proteinExistence type="predicted"/>
<accession>A0A174JCL7</accession>
<dbReference type="EMBL" id="CYZU01000045">
    <property type="protein sequence ID" value="CUO94945.1"/>
    <property type="molecule type" value="Genomic_DNA"/>
</dbReference>
<sequence>MKIGAVTIGQSPRTDVMADMKAILGEEVEVLEAGALDGISMEEIKQMEPAKGDYVLVSRLQNGEFAKFGESFILSRLQDCITRLEHNGAELIMFLCAGSFPDIFQANVPLIYPSKILNGIAKAVSKRSNMILITPDAQQIQQAYDQWGPIMDQVAPIAANPYGSREELVEAAQKAKEIDSDLIVMDCIGYTEEAKKLVRKISGKPVILCRTMLARAVSEWLDA</sequence>
<dbReference type="AlphaFoldDB" id="A0A174JCL7"/>
<dbReference type="NCBIfam" id="NF007788">
    <property type="entry name" value="PRK10481.1"/>
    <property type="match status" value="1"/>
</dbReference>
<evidence type="ECO:0000313" key="1">
    <source>
        <dbReference type="EMBL" id="CUO94945.1"/>
    </source>
</evidence>
<dbReference type="OrthoDB" id="9798683at2"/>
<protein>
    <submittedName>
        <fullName evidence="1">AroM protein</fullName>
    </submittedName>
</protein>
<evidence type="ECO:0000313" key="2">
    <source>
        <dbReference type="Proteomes" id="UP000095544"/>
    </source>
</evidence>
<organism evidence="1 2">
    <name type="scientific">Faecalicatena contorta</name>
    <dbReference type="NCBI Taxonomy" id="39482"/>
    <lineage>
        <taxon>Bacteria</taxon>
        <taxon>Bacillati</taxon>
        <taxon>Bacillota</taxon>
        <taxon>Clostridia</taxon>
        <taxon>Lachnospirales</taxon>
        <taxon>Lachnospiraceae</taxon>
        <taxon>Faecalicatena</taxon>
    </lineage>
</organism>
<dbReference type="Pfam" id="PF07302">
    <property type="entry name" value="AroM"/>
    <property type="match status" value="1"/>
</dbReference>
<dbReference type="InterPro" id="IPR010843">
    <property type="entry name" value="Uncharacterised_AroM"/>
</dbReference>
<dbReference type="Proteomes" id="UP000095544">
    <property type="component" value="Unassembled WGS sequence"/>
</dbReference>
<dbReference type="RefSeq" id="WP_055154676.1">
    <property type="nucleotide sequence ID" value="NZ_CYZU01000045.1"/>
</dbReference>